<dbReference type="InterPro" id="IPR020845">
    <property type="entry name" value="AMP-binding_CS"/>
</dbReference>
<comment type="similarity">
    <text evidence="1">Belongs to the ATP-dependent AMP-binding enzyme family.</text>
</comment>
<protein>
    <submittedName>
        <fullName evidence="7">AMP-binding protein</fullName>
    </submittedName>
</protein>
<dbReference type="SUPFAM" id="SSF56801">
    <property type="entry name" value="Acetyl-CoA synthetase-like"/>
    <property type="match status" value="1"/>
</dbReference>
<dbReference type="InterPro" id="IPR045851">
    <property type="entry name" value="AMP-bd_C_sf"/>
</dbReference>
<dbReference type="Pfam" id="PF13193">
    <property type="entry name" value="AMP-binding_C"/>
    <property type="match status" value="1"/>
</dbReference>
<reference evidence="8" key="1">
    <citation type="journal article" date="2019" name="Int. J. Syst. Evol. Microbiol.">
        <title>The Global Catalogue of Microorganisms (GCM) 10K type strain sequencing project: providing services to taxonomists for standard genome sequencing and annotation.</title>
        <authorList>
            <consortium name="The Broad Institute Genomics Platform"/>
            <consortium name="The Broad Institute Genome Sequencing Center for Infectious Disease"/>
            <person name="Wu L."/>
            <person name="Ma J."/>
        </authorList>
    </citation>
    <scope>NUCLEOTIDE SEQUENCE [LARGE SCALE GENOMIC DNA]</scope>
    <source>
        <strain evidence="8">CCUG 52537</strain>
    </source>
</reference>
<evidence type="ECO:0000256" key="4">
    <source>
        <dbReference type="ARBA" id="ARBA00022840"/>
    </source>
</evidence>
<accession>A0ABW3C4Q7</accession>
<evidence type="ECO:0000256" key="1">
    <source>
        <dbReference type="ARBA" id="ARBA00006432"/>
    </source>
</evidence>
<sequence>MNHAPIPNLRTPVQMLRDGAETHGGAMLTFVDIRPDGSFAEETRSYRELLGNGARTAAALAGEGMNPGDSFALVMPNHPEFVDAMIGSELAATIFVPIDPRTRGARLAFMLRFAGCRGAIVAPEALLALAEVIAEVPDLDWVWVLGDTAPPLPGVRVAALSQALAGAGALPADPGADLARPMQMLYTSGTTGDPKAILAPYGRYAAVSTFGPLLQVRSDDKLYTGLSFTHANAQLITLGNALSMQLPLVVSRRFSKSRLWDILARYGCTVFNLLGGMAVAIFAEPPSPRDREHKVRMVLSAGMPPSMWRDFEARFGVEVLEFFGAAEGGLTINLPGAGPIGSIGKPPAGTICAILDEDDRDCAAGVLGEMCFRPEGSETPAVEYFRNPEASAAKTRGGWFRTGDIGYKDADGWVFFSHRAGDAIRRNGDFVNAVQIEAEIAAMEGVGDVHVYGAAMAENAPGEKEVVAAIVPAGDFDPLSVFAHCRQRIGSAAMPSLVQIISEIPKTASEKPQARHLITMLGAPDAVIFGPSGPTTITLGRATQ</sequence>
<evidence type="ECO:0000256" key="2">
    <source>
        <dbReference type="ARBA" id="ARBA00022598"/>
    </source>
</evidence>
<name>A0ABW3C4Q7_SPHXN</name>
<comment type="caution">
    <text evidence="7">The sequence shown here is derived from an EMBL/GenBank/DDBJ whole genome shotgun (WGS) entry which is preliminary data.</text>
</comment>
<feature type="domain" description="AMP-binding enzyme C-terminal" evidence="6">
    <location>
        <begin position="435"/>
        <end position="511"/>
    </location>
</feature>
<feature type="domain" description="AMP-dependent synthetase/ligase" evidence="5">
    <location>
        <begin position="40"/>
        <end position="373"/>
    </location>
</feature>
<proteinExistence type="inferred from homology"/>
<evidence type="ECO:0000256" key="3">
    <source>
        <dbReference type="ARBA" id="ARBA00022741"/>
    </source>
</evidence>
<dbReference type="InterPro" id="IPR025110">
    <property type="entry name" value="AMP-bd_C"/>
</dbReference>
<dbReference type="PROSITE" id="PS00455">
    <property type="entry name" value="AMP_BINDING"/>
    <property type="match status" value="1"/>
</dbReference>
<dbReference type="Gene3D" id="3.30.300.30">
    <property type="match status" value="1"/>
</dbReference>
<evidence type="ECO:0000259" key="6">
    <source>
        <dbReference type="Pfam" id="PF13193"/>
    </source>
</evidence>
<evidence type="ECO:0000313" key="8">
    <source>
        <dbReference type="Proteomes" id="UP001597124"/>
    </source>
</evidence>
<dbReference type="Pfam" id="PF00501">
    <property type="entry name" value="AMP-binding"/>
    <property type="match status" value="1"/>
</dbReference>
<dbReference type="PANTHER" id="PTHR43107">
    <property type="entry name" value="LONG-CHAIN FATTY ACID TRANSPORT PROTEIN"/>
    <property type="match status" value="1"/>
</dbReference>
<dbReference type="EMBL" id="JBHTIK010000005">
    <property type="protein sequence ID" value="MFD0848844.1"/>
    <property type="molecule type" value="Genomic_DNA"/>
</dbReference>
<dbReference type="RefSeq" id="WP_381490306.1">
    <property type="nucleotide sequence ID" value="NZ_JBHTIK010000005.1"/>
</dbReference>
<keyword evidence="2" id="KW-0436">Ligase</keyword>
<gene>
    <name evidence="7" type="ORF">ACFQ00_10960</name>
</gene>
<dbReference type="Gene3D" id="3.40.50.12780">
    <property type="entry name" value="N-terminal domain of ligase-like"/>
    <property type="match status" value="1"/>
</dbReference>
<evidence type="ECO:0000259" key="5">
    <source>
        <dbReference type="Pfam" id="PF00501"/>
    </source>
</evidence>
<organism evidence="7 8">
    <name type="scientific">Sphingosinicella xenopeptidilytica</name>
    <dbReference type="NCBI Taxonomy" id="364098"/>
    <lineage>
        <taxon>Bacteria</taxon>
        <taxon>Pseudomonadati</taxon>
        <taxon>Pseudomonadota</taxon>
        <taxon>Alphaproteobacteria</taxon>
        <taxon>Sphingomonadales</taxon>
        <taxon>Sphingosinicellaceae</taxon>
        <taxon>Sphingosinicella</taxon>
    </lineage>
</organism>
<keyword evidence="4" id="KW-0067">ATP-binding</keyword>
<dbReference type="PANTHER" id="PTHR43107:SF15">
    <property type="entry name" value="FATTY ACID TRANSPORT PROTEIN 3, ISOFORM A"/>
    <property type="match status" value="1"/>
</dbReference>
<dbReference type="InterPro" id="IPR000873">
    <property type="entry name" value="AMP-dep_synth/lig_dom"/>
</dbReference>
<dbReference type="InterPro" id="IPR042099">
    <property type="entry name" value="ANL_N_sf"/>
</dbReference>
<dbReference type="Proteomes" id="UP001597124">
    <property type="component" value="Unassembled WGS sequence"/>
</dbReference>
<evidence type="ECO:0000313" key="7">
    <source>
        <dbReference type="EMBL" id="MFD0848844.1"/>
    </source>
</evidence>
<keyword evidence="8" id="KW-1185">Reference proteome</keyword>
<keyword evidence="3" id="KW-0547">Nucleotide-binding</keyword>